<name>A0A255EI00_9ACTN</name>
<accession>A0A255EI00</accession>
<dbReference type="Pfam" id="PF04480">
    <property type="entry name" value="DUF559"/>
    <property type="match status" value="1"/>
</dbReference>
<dbReference type="InterPro" id="IPR007569">
    <property type="entry name" value="DUF559"/>
</dbReference>
<evidence type="ECO:0000313" key="3">
    <source>
        <dbReference type="Proteomes" id="UP000216300"/>
    </source>
</evidence>
<proteinExistence type="predicted"/>
<dbReference type="EMBL" id="NMVJ01000006">
    <property type="protein sequence ID" value="OYN91148.1"/>
    <property type="molecule type" value="Genomic_DNA"/>
</dbReference>
<dbReference type="OrthoDB" id="3711444at2"/>
<dbReference type="InterPro" id="IPR011335">
    <property type="entry name" value="Restrct_endonuc-II-like"/>
</dbReference>
<dbReference type="SUPFAM" id="SSF52980">
    <property type="entry name" value="Restriction endonuclease-like"/>
    <property type="match status" value="1"/>
</dbReference>
<evidence type="ECO:0000259" key="1">
    <source>
        <dbReference type="Pfam" id="PF04480"/>
    </source>
</evidence>
<evidence type="ECO:0000313" key="2">
    <source>
        <dbReference type="EMBL" id="OYN91148.1"/>
    </source>
</evidence>
<protein>
    <recommendedName>
        <fullName evidence="1">DUF559 domain-containing protein</fullName>
    </recommendedName>
</protein>
<dbReference type="AlphaFoldDB" id="A0A255EI00"/>
<feature type="domain" description="DUF559" evidence="1">
    <location>
        <begin position="197"/>
        <end position="294"/>
    </location>
</feature>
<sequence length="299" mass="33348">MDNTSLWCRRRRFGEPCWMDAELHRLLERNQVISCPADSPMRGRVARAVAAGGLVRLLPSVYAAAGSEDLLDVRRAAALAWRPDAVIVGDAAAQLTFWPDLPVTSVEVACPRAWRQSWPGYSIQRASVPRLWVGQGRVANPIWAALDLIPRHGAEAYYALRRSGWVEPAAVDRALAAHHGRTGSPAMRAVVKANAWSEAEARAHVLLREAGVKGWKANPEIWVSGRRYFPDLLFRRRRVAVEVEGLAYHGAPMEFGDMLRRSRELTLAGYTVLHFTWHDIVATPKRTVAQVRAALGQRE</sequence>
<gene>
    <name evidence="2" type="ORF">CGZ91_06725</name>
</gene>
<comment type="caution">
    <text evidence="2">The sequence shown here is derived from an EMBL/GenBank/DDBJ whole genome shotgun (WGS) entry which is preliminary data.</text>
</comment>
<dbReference type="Proteomes" id="UP000216300">
    <property type="component" value="Unassembled WGS sequence"/>
</dbReference>
<reference evidence="2 3" key="1">
    <citation type="submission" date="2017-07" db="EMBL/GenBank/DDBJ databases">
        <title>Draft whole genome sequences of clinical Proprionibacteriaceae strains.</title>
        <authorList>
            <person name="Bernier A.-M."/>
            <person name="Bernard K."/>
            <person name="Domingo M.-C."/>
        </authorList>
    </citation>
    <scope>NUCLEOTIDE SEQUENCE [LARGE SCALE GENOMIC DNA]</scope>
    <source>
        <strain evidence="2 3">NML 150081</strain>
    </source>
</reference>
<keyword evidence="3" id="KW-1185">Reference proteome</keyword>
<dbReference type="Gene3D" id="3.40.960.10">
    <property type="entry name" value="VSR Endonuclease"/>
    <property type="match status" value="1"/>
</dbReference>
<organism evidence="2 3">
    <name type="scientific">Parenemella sanctibonifatiensis</name>
    <dbReference type="NCBI Taxonomy" id="2016505"/>
    <lineage>
        <taxon>Bacteria</taxon>
        <taxon>Bacillati</taxon>
        <taxon>Actinomycetota</taxon>
        <taxon>Actinomycetes</taxon>
        <taxon>Propionibacteriales</taxon>
        <taxon>Propionibacteriaceae</taxon>
        <taxon>Parenemella</taxon>
    </lineage>
</organism>